<gene>
    <name evidence="3" type="ORF">PACLA_8A051766</name>
</gene>
<evidence type="ECO:0000313" key="4">
    <source>
        <dbReference type="Proteomes" id="UP001152795"/>
    </source>
</evidence>
<protein>
    <submittedName>
        <fullName evidence="3">Uncharacterized protein</fullName>
    </submittedName>
</protein>
<keyword evidence="1" id="KW-0732">Signal</keyword>
<comment type="caution">
    <text evidence="3">The sequence shown here is derived from an EMBL/GenBank/DDBJ whole genome shotgun (WGS) entry which is preliminary data.</text>
</comment>
<evidence type="ECO:0000256" key="1">
    <source>
        <dbReference type="ARBA" id="ARBA00022729"/>
    </source>
</evidence>
<evidence type="ECO:0000256" key="2">
    <source>
        <dbReference type="ARBA" id="ARBA00022737"/>
    </source>
</evidence>
<dbReference type="OrthoDB" id="5965730at2759"/>
<dbReference type="InterPro" id="IPR009039">
    <property type="entry name" value="EAR"/>
</dbReference>
<evidence type="ECO:0000313" key="3">
    <source>
        <dbReference type="EMBL" id="CAB3994812.1"/>
    </source>
</evidence>
<dbReference type="Pfam" id="PF03736">
    <property type="entry name" value="EPTP"/>
    <property type="match status" value="7"/>
</dbReference>
<keyword evidence="2" id="KW-0677">Repeat</keyword>
<sequence>MTQISRRMMLFFVLHSLLINLVLTQQEENSPGTCIVRDGRDGVPGPPGAAGRPGSPGRDGRDCTINWSLNRVFDMEKRLRELDSKCQFMVKETEEMKKELGTSKQQAQQLLRILAAKKILDSDSLIRQTTYDIIPTPGEALTQADIVPSTREPTTFTTPVFSTLPESTASQSCKKRLAFHIHDKVETRGAVNMEVFNIENSTFLAVANFHLPGDGYSTDSFIYKMNPNTEMFEILQTLPTIGCRSMTYFSDSGDSYLVVTNHFDGSTHTLDSVIYKWNGTEFVNYTKIKTHGASAAQFFNINGESFLAFANYRNNTRVSIFSIVYKWNKGRLEVFQKLPTHGAVDCKFHRSKEGQIFLVFANYYKLNEGFNVKSVVYKWDGQRFVFAQNVEASAAMSVDLFESDEGLFLALASHRTASTWHSHTNVYRWNGTSFVSFQELETTAAIKVNHFVADGTLYLTIANYFDEITNFQTHSMVYKYKNDRFVKFQGISTMGAYDLQPYTYRGVTYLAAAFRFNGKHGSLKSKIYKMYIGCVAREDALP</sequence>
<dbReference type="EMBL" id="CACRXK020002543">
    <property type="protein sequence ID" value="CAB3994812.1"/>
    <property type="molecule type" value="Genomic_DNA"/>
</dbReference>
<accession>A0A6S7GXB6</accession>
<keyword evidence="4" id="KW-1185">Reference proteome</keyword>
<dbReference type="PANTHER" id="PTHR15261">
    <property type="entry name" value="THROMBOSPONDIN-TYPE LAMININ G DOMAIN AND EAR REPEAT-CONTAINING"/>
    <property type="match status" value="1"/>
</dbReference>
<dbReference type="InterPro" id="IPR011048">
    <property type="entry name" value="Haem_d1_sf"/>
</dbReference>
<dbReference type="PROSITE" id="PS50912">
    <property type="entry name" value="EAR"/>
    <property type="match status" value="5"/>
</dbReference>
<dbReference type="AlphaFoldDB" id="A0A6S7GXB6"/>
<dbReference type="Proteomes" id="UP001152795">
    <property type="component" value="Unassembled WGS sequence"/>
</dbReference>
<dbReference type="GO" id="GO:0007165">
    <property type="term" value="P:signal transduction"/>
    <property type="evidence" value="ECO:0007669"/>
    <property type="project" value="TreeGrafter"/>
</dbReference>
<name>A0A6S7GXB6_PARCT</name>
<dbReference type="InterPro" id="IPR005492">
    <property type="entry name" value="EPTP"/>
</dbReference>
<dbReference type="SUPFAM" id="SSF51004">
    <property type="entry name" value="C-terminal (heme d1) domain of cytochrome cd1-nitrite reductase"/>
    <property type="match status" value="1"/>
</dbReference>
<reference evidence="3" key="1">
    <citation type="submission" date="2020-04" db="EMBL/GenBank/DDBJ databases">
        <authorList>
            <person name="Alioto T."/>
            <person name="Alioto T."/>
            <person name="Gomez Garrido J."/>
        </authorList>
    </citation>
    <scope>NUCLEOTIDE SEQUENCE</scope>
    <source>
        <strain evidence="3">A484AB</strain>
    </source>
</reference>
<proteinExistence type="predicted"/>
<dbReference type="PANTHER" id="PTHR15261:SF4">
    <property type="entry name" value="THROMBOSPONDIN-TYPE LAMININ G DOMAIN AND EAR REPEAT-CONTAINING PROTEIN"/>
    <property type="match status" value="1"/>
</dbReference>
<organism evidence="3 4">
    <name type="scientific">Paramuricea clavata</name>
    <name type="common">Red gorgonian</name>
    <name type="synonym">Violescent sea-whip</name>
    <dbReference type="NCBI Taxonomy" id="317549"/>
    <lineage>
        <taxon>Eukaryota</taxon>
        <taxon>Metazoa</taxon>
        <taxon>Cnidaria</taxon>
        <taxon>Anthozoa</taxon>
        <taxon>Octocorallia</taxon>
        <taxon>Malacalcyonacea</taxon>
        <taxon>Plexauridae</taxon>
        <taxon>Paramuricea</taxon>
    </lineage>
</organism>